<evidence type="ECO:0000256" key="1">
    <source>
        <dbReference type="SAM" id="Phobius"/>
    </source>
</evidence>
<keyword evidence="1" id="KW-0812">Transmembrane</keyword>
<feature type="non-terminal residue" evidence="2">
    <location>
        <position position="1"/>
    </location>
</feature>
<organism evidence="2 3">
    <name type="scientific">Cucurbita argyrosperma subsp. sororia</name>
    <dbReference type="NCBI Taxonomy" id="37648"/>
    <lineage>
        <taxon>Eukaryota</taxon>
        <taxon>Viridiplantae</taxon>
        <taxon>Streptophyta</taxon>
        <taxon>Embryophyta</taxon>
        <taxon>Tracheophyta</taxon>
        <taxon>Spermatophyta</taxon>
        <taxon>Magnoliopsida</taxon>
        <taxon>eudicotyledons</taxon>
        <taxon>Gunneridae</taxon>
        <taxon>Pentapetalae</taxon>
        <taxon>rosids</taxon>
        <taxon>fabids</taxon>
        <taxon>Cucurbitales</taxon>
        <taxon>Cucurbitaceae</taxon>
        <taxon>Cucurbiteae</taxon>
        <taxon>Cucurbita</taxon>
    </lineage>
</organism>
<accession>A0AAV6MWE3</accession>
<keyword evidence="1" id="KW-0472">Membrane</keyword>
<keyword evidence="3" id="KW-1185">Reference proteome</keyword>
<protein>
    <submittedName>
        <fullName evidence="2">Uncharacterized protein</fullName>
    </submittedName>
</protein>
<keyword evidence="1" id="KW-1133">Transmembrane helix</keyword>
<reference evidence="2 3" key="1">
    <citation type="journal article" date="2021" name="Hortic Res">
        <title>The domestication of Cucurbita argyrosperma as revealed by the genome of its wild relative.</title>
        <authorList>
            <person name="Barrera-Redondo J."/>
            <person name="Sanchez-de la Vega G."/>
            <person name="Aguirre-Liguori J.A."/>
            <person name="Castellanos-Morales G."/>
            <person name="Gutierrez-Guerrero Y.T."/>
            <person name="Aguirre-Dugua X."/>
            <person name="Aguirre-Planter E."/>
            <person name="Tenaillon M.I."/>
            <person name="Lira-Saade R."/>
            <person name="Eguiarte L.E."/>
        </authorList>
    </citation>
    <scope>NUCLEOTIDE SEQUENCE [LARGE SCALE GENOMIC DNA]</scope>
    <source>
        <strain evidence="2">JBR-2021</strain>
    </source>
</reference>
<name>A0AAV6MWE3_9ROSI</name>
<sequence length="84" mass="9593">MATISRFGCLKVLPFSSPRYGASKPENFPIQHLLDVGRQQPAYFSLHFRFAIITTTPTVRLRVIHLILFLNMGLYVWVSLTLSV</sequence>
<dbReference type="AlphaFoldDB" id="A0AAV6MWE3"/>
<dbReference type="Proteomes" id="UP000685013">
    <property type="component" value="Chromosome 11"/>
</dbReference>
<evidence type="ECO:0000313" key="3">
    <source>
        <dbReference type="Proteomes" id="UP000685013"/>
    </source>
</evidence>
<evidence type="ECO:0000313" key="2">
    <source>
        <dbReference type="EMBL" id="KAG6587833.1"/>
    </source>
</evidence>
<dbReference type="EMBL" id="JAGKQH010000011">
    <property type="protein sequence ID" value="KAG6587833.1"/>
    <property type="molecule type" value="Genomic_DNA"/>
</dbReference>
<gene>
    <name evidence="2" type="ORF">SDJN03_16398</name>
</gene>
<feature type="transmembrane region" description="Helical" evidence="1">
    <location>
        <begin position="59"/>
        <end position="78"/>
    </location>
</feature>
<proteinExistence type="predicted"/>
<comment type="caution">
    <text evidence="2">The sequence shown here is derived from an EMBL/GenBank/DDBJ whole genome shotgun (WGS) entry which is preliminary data.</text>
</comment>